<evidence type="ECO:0000313" key="2">
    <source>
        <dbReference type="EMBL" id="OAK62009.1"/>
    </source>
</evidence>
<gene>
    <name evidence="2" type="ORF">A3K87_19145</name>
</gene>
<dbReference type="AlphaFoldDB" id="A0AA91DMB6"/>
<proteinExistence type="predicted"/>
<name>A0AA91DMB6_VARPD</name>
<dbReference type="RefSeq" id="WP_081268876.1">
    <property type="nucleotide sequence ID" value="NZ_LVHG01000053.1"/>
</dbReference>
<sequence>MPNSVPPAGTLLLAAARYLEDELLPTLDGYHRFQARVTVNVLRIVERELRLGQPHDEASAAMSRELADAIRAGEIPIDADLAAQLRQGLGEALAINNPKWPHTERPA</sequence>
<feature type="domain" description="DUF6285" evidence="1">
    <location>
        <begin position="25"/>
        <end position="100"/>
    </location>
</feature>
<accession>A0AA91DMB6</accession>
<dbReference type="Proteomes" id="UP000077852">
    <property type="component" value="Unassembled WGS sequence"/>
</dbReference>
<evidence type="ECO:0000313" key="3">
    <source>
        <dbReference type="Proteomes" id="UP000077852"/>
    </source>
</evidence>
<comment type="caution">
    <text evidence="2">The sequence shown here is derived from an EMBL/GenBank/DDBJ whole genome shotgun (WGS) entry which is preliminary data.</text>
</comment>
<protein>
    <recommendedName>
        <fullName evidence="1">DUF6285 domain-containing protein</fullName>
    </recommendedName>
</protein>
<organism evidence="2 3">
    <name type="scientific">Variovorax paradoxus</name>
    <dbReference type="NCBI Taxonomy" id="34073"/>
    <lineage>
        <taxon>Bacteria</taxon>
        <taxon>Pseudomonadati</taxon>
        <taxon>Pseudomonadota</taxon>
        <taxon>Betaproteobacteria</taxon>
        <taxon>Burkholderiales</taxon>
        <taxon>Comamonadaceae</taxon>
        <taxon>Variovorax</taxon>
    </lineage>
</organism>
<dbReference type="Pfam" id="PF19802">
    <property type="entry name" value="DUF6285"/>
    <property type="match status" value="1"/>
</dbReference>
<reference evidence="2 3" key="1">
    <citation type="submission" date="2016-03" db="EMBL/GenBank/DDBJ databases">
        <title>Genome sequence of Variovorax paradoxus KB5.</title>
        <authorList>
            <person name="Jeong H."/>
            <person name="Hong C.E."/>
            <person name="Jo S.H."/>
            <person name="Park J.M."/>
        </authorList>
    </citation>
    <scope>NUCLEOTIDE SEQUENCE [LARGE SCALE GENOMIC DNA]</scope>
    <source>
        <strain evidence="2 3">KB5</strain>
    </source>
</reference>
<evidence type="ECO:0000259" key="1">
    <source>
        <dbReference type="Pfam" id="PF19802"/>
    </source>
</evidence>
<dbReference type="InterPro" id="IPR046252">
    <property type="entry name" value="DUF6285"/>
</dbReference>
<dbReference type="EMBL" id="LVHG01000053">
    <property type="protein sequence ID" value="OAK62009.1"/>
    <property type="molecule type" value="Genomic_DNA"/>
</dbReference>